<feature type="compositionally biased region" description="Basic and acidic residues" evidence="1">
    <location>
        <begin position="35"/>
        <end position="49"/>
    </location>
</feature>
<evidence type="ECO:0000313" key="3">
    <source>
        <dbReference type="Proteomes" id="UP001056384"/>
    </source>
</evidence>
<proteinExistence type="predicted"/>
<dbReference type="Proteomes" id="UP001056384">
    <property type="component" value="Chromosome 4"/>
</dbReference>
<dbReference type="OrthoDB" id="2559882at2759"/>
<sequence length="100" mass="10418">MSSSTNEHGQGASHAKDPQNASIVPEKAQEAVPKSVEEKIPDAAHDTGSNKHTGKVSHATGDSKVPQTLQEGLPEKIEKVVPNAIHDTKGAKFSDGSVGK</sequence>
<feature type="region of interest" description="Disordered" evidence="1">
    <location>
        <begin position="1"/>
        <end position="76"/>
    </location>
</feature>
<dbReference type="AlphaFoldDB" id="A0A9Q9AVQ4"/>
<reference evidence="2" key="1">
    <citation type="submission" date="2022-06" db="EMBL/GenBank/DDBJ databases">
        <title>Complete genome sequences of two strains of the flax pathogen Septoria linicola.</title>
        <authorList>
            <person name="Lapalu N."/>
            <person name="Simon A."/>
            <person name="Demenou B."/>
            <person name="Paumier D."/>
            <person name="Guillot M.-P."/>
            <person name="Gout L."/>
            <person name="Valade R."/>
        </authorList>
    </citation>
    <scope>NUCLEOTIDE SEQUENCE</scope>
    <source>
        <strain evidence="2">SE15195</strain>
    </source>
</reference>
<evidence type="ECO:0000256" key="1">
    <source>
        <dbReference type="SAM" id="MobiDB-lite"/>
    </source>
</evidence>
<keyword evidence="3" id="KW-1185">Reference proteome</keyword>
<accession>A0A9Q9AVQ4</accession>
<name>A0A9Q9AVQ4_9PEZI</name>
<protein>
    <submittedName>
        <fullName evidence="2">Uncharacterized protein</fullName>
    </submittedName>
</protein>
<organism evidence="2 3">
    <name type="scientific">Septoria linicola</name>
    <dbReference type="NCBI Taxonomy" id="215465"/>
    <lineage>
        <taxon>Eukaryota</taxon>
        <taxon>Fungi</taxon>
        <taxon>Dikarya</taxon>
        <taxon>Ascomycota</taxon>
        <taxon>Pezizomycotina</taxon>
        <taxon>Dothideomycetes</taxon>
        <taxon>Dothideomycetidae</taxon>
        <taxon>Mycosphaerellales</taxon>
        <taxon>Mycosphaerellaceae</taxon>
        <taxon>Septoria</taxon>
    </lineage>
</organism>
<gene>
    <name evidence="2" type="ORF">Slin15195_G061460</name>
</gene>
<dbReference type="EMBL" id="CP099421">
    <property type="protein sequence ID" value="USW52827.1"/>
    <property type="molecule type" value="Genomic_DNA"/>
</dbReference>
<evidence type="ECO:0000313" key="2">
    <source>
        <dbReference type="EMBL" id="USW52827.1"/>
    </source>
</evidence>